<keyword evidence="3" id="KW-1185">Reference proteome</keyword>
<dbReference type="Proteomes" id="UP000627781">
    <property type="component" value="Unassembled WGS sequence"/>
</dbReference>
<feature type="transmembrane region" description="Helical" evidence="1">
    <location>
        <begin position="219"/>
        <end position="237"/>
    </location>
</feature>
<keyword evidence="1" id="KW-0472">Membrane</keyword>
<gene>
    <name evidence="2" type="ORF">H9661_11205</name>
</gene>
<feature type="transmembrane region" description="Helical" evidence="1">
    <location>
        <begin position="21"/>
        <end position="38"/>
    </location>
</feature>
<feature type="transmembrane region" description="Helical" evidence="1">
    <location>
        <begin position="164"/>
        <end position="182"/>
    </location>
</feature>
<keyword evidence="1" id="KW-0812">Transmembrane</keyword>
<proteinExistence type="predicted"/>
<evidence type="ECO:0008006" key="4">
    <source>
        <dbReference type="Google" id="ProtNLM"/>
    </source>
</evidence>
<name>A0ABR8PUT8_9CLOT</name>
<dbReference type="EMBL" id="JACSRA010000017">
    <property type="protein sequence ID" value="MBD7911927.1"/>
    <property type="molecule type" value="Genomic_DNA"/>
</dbReference>
<comment type="caution">
    <text evidence="2">The sequence shown here is derived from an EMBL/GenBank/DDBJ whole genome shotgun (WGS) entry which is preliminary data.</text>
</comment>
<feature type="transmembrane region" description="Helical" evidence="1">
    <location>
        <begin position="131"/>
        <end position="152"/>
    </location>
</feature>
<keyword evidence="1" id="KW-1133">Transmembrane helix</keyword>
<evidence type="ECO:0000313" key="3">
    <source>
        <dbReference type="Proteomes" id="UP000627781"/>
    </source>
</evidence>
<feature type="transmembrane region" description="Helical" evidence="1">
    <location>
        <begin position="44"/>
        <end position="65"/>
    </location>
</feature>
<protein>
    <recommendedName>
        <fullName evidence="4">ABC-2 family transporter protein</fullName>
    </recommendedName>
</protein>
<accession>A0ABR8PUT8</accession>
<evidence type="ECO:0000313" key="2">
    <source>
        <dbReference type="EMBL" id="MBD7911927.1"/>
    </source>
</evidence>
<reference evidence="2 3" key="1">
    <citation type="submission" date="2020-08" db="EMBL/GenBank/DDBJ databases">
        <title>A Genomic Blueprint of the Chicken Gut Microbiome.</title>
        <authorList>
            <person name="Gilroy R."/>
            <person name="Ravi A."/>
            <person name="Getino M."/>
            <person name="Pursley I."/>
            <person name="Horton D.L."/>
            <person name="Alikhan N.-F."/>
            <person name="Baker D."/>
            <person name="Gharbi K."/>
            <person name="Hall N."/>
            <person name="Watson M."/>
            <person name="Adriaenssens E.M."/>
            <person name="Foster-Nyarko E."/>
            <person name="Jarju S."/>
            <person name="Secka A."/>
            <person name="Antonio M."/>
            <person name="Oren A."/>
            <person name="Chaudhuri R."/>
            <person name="La Ragione R.M."/>
            <person name="Hildebrand F."/>
            <person name="Pallen M.J."/>
        </authorList>
    </citation>
    <scope>NUCLEOTIDE SEQUENCE [LARGE SCALE GENOMIC DNA]</scope>
    <source>
        <strain evidence="2 3">Sa3CVN1</strain>
    </source>
</reference>
<dbReference type="RefSeq" id="WP_143317121.1">
    <property type="nucleotide sequence ID" value="NZ_JACSRA010000017.1"/>
</dbReference>
<feature type="transmembrane region" description="Helical" evidence="1">
    <location>
        <begin position="86"/>
        <end position="111"/>
    </location>
</feature>
<organism evidence="2 3">
    <name type="scientific">Clostridium cibarium</name>
    <dbReference type="NCBI Taxonomy" id="2762247"/>
    <lineage>
        <taxon>Bacteria</taxon>
        <taxon>Bacillati</taxon>
        <taxon>Bacillota</taxon>
        <taxon>Clostridia</taxon>
        <taxon>Eubacteriales</taxon>
        <taxon>Clostridiaceae</taxon>
        <taxon>Clostridium</taxon>
    </lineage>
</organism>
<evidence type="ECO:0000256" key="1">
    <source>
        <dbReference type="SAM" id="Phobius"/>
    </source>
</evidence>
<sequence>MKTFNALFKYHFITYLKTNKFVIPMIVWVTIMCISYSVKPVGVVSSFVITAMCLFFIMLWITFSYMDGIDEVAEQLIILKTRKQSIYYLSKNIFLMLIGLFMSIMGVLLPIVGNFVNMFSLFNRELVMWDIFSALIIHVVFAILGCSLGTLFQPRCIKNRKIAIELAIFIAVISLVKVGIMQKVPEVKYIDWILPPTGEIQDCFNNKDIFYLSDIVKSMLYGIIYSFVLNIINIEMLKRKLF</sequence>